<comment type="similarity">
    <text evidence="3 15">Belongs to the cytidine and deoxycytidylate deaminase family.</text>
</comment>
<accession>A0A4P6EX35</accession>
<evidence type="ECO:0000256" key="15">
    <source>
        <dbReference type="RuleBase" id="RU364006"/>
    </source>
</evidence>
<dbReference type="PANTHER" id="PTHR11644:SF2">
    <property type="entry name" value="CYTIDINE DEAMINASE"/>
    <property type="match status" value="1"/>
</dbReference>
<evidence type="ECO:0000256" key="2">
    <source>
        <dbReference type="ARBA" id="ARBA00003949"/>
    </source>
</evidence>
<evidence type="ECO:0000256" key="10">
    <source>
        <dbReference type="ARBA" id="ARBA00049252"/>
    </source>
</evidence>
<dbReference type="GO" id="GO:0008270">
    <property type="term" value="F:zinc ion binding"/>
    <property type="evidence" value="ECO:0007669"/>
    <property type="project" value="UniProtKB-UniRule"/>
</dbReference>
<sequence length="144" mass="15288">MAVYTGLEQHYVSLLEAAREAMERAYVPYSHFKVGAALLGRDGVIHYGCNVENAAYGPSNCAERTALFRAVADGKRPGEFQAIAVIGDTEGPIAPCGVCRQVLVELCAHDMPVVMGNLKGAWSVTTVAELLPGAFTSSSLEKEG</sequence>
<dbReference type="OrthoDB" id="9795347at2"/>
<keyword evidence="6 14" id="KW-0479">Metal-binding</keyword>
<dbReference type="GO" id="GO:0042802">
    <property type="term" value="F:identical protein binding"/>
    <property type="evidence" value="ECO:0007669"/>
    <property type="project" value="UniProtKB-ARBA"/>
</dbReference>
<dbReference type="NCBIfam" id="TIGR01354">
    <property type="entry name" value="cyt_deam_tetra"/>
    <property type="match status" value="1"/>
</dbReference>
<feature type="domain" description="CMP/dCMP-type deaminase" evidence="16">
    <location>
        <begin position="9"/>
        <end position="138"/>
    </location>
</feature>
<dbReference type="EC" id="3.5.4.5" evidence="4 15"/>
<dbReference type="GO" id="GO:0072527">
    <property type="term" value="P:pyrimidine-containing compound metabolic process"/>
    <property type="evidence" value="ECO:0007669"/>
    <property type="project" value="UniProtKB-ARBA"/>
</dbReference>
<comment type="function">
    <text evidence="2 15">This enzyme scavenges exogenous and endogenous cytidine and 2'-deoxycytidine for UMP synthesis.</text>
</comment>
<evidence type="ECO:0000256" key="9">
    <source>
        <dbReference type="ARBA" id="ARBA00032005"/>
    </source>
</evidence>
<proteinExistence type="inferred from homology"/>
<comment type="cofactor">
    <cofactor evidence="1 14 15">
        <name>Zn(2+)</name>
        <dbReference type="ChEBI" id="CHEBI:29105"/>
    </cofactor>
</comment>
<dbReference type="PANTHER" id="PTHR11644">
    <property type="entry name" value="CYTIDINE DEAMINASE"/>
    <property type="match status" value="1"/>
</dbReference>
<keyword evidence="7 15" id="KW-0378">Hydrolase</keyword>
<feature type="binding site" evidence="14">
    <location>
        <position position="99"/>
    </location>
    <ligand>
        <name>Zn(2+)</name>
        <dbReference type="ChEBI" id="CHEBI:29105"/>
        <note>catalytic</note>
    </ligand>
</feature>
<dbReference type="InterPro" id="IPR016193">
    <property type="entry name" value="Cytidine_deaminase-like"/>
</dbReference>
<evidence type="ECO:0000313" key="17">
    <source>
        <dbReference type="EMBL" id="QAY66299.1"/>
    </source>
</evidence>
<dbReference type="KEGG" id="pprt:ET464_07675"/>
<gene>
    <name evidence="17" type="primary">cdd</name>
    <name evidence="17" type="ORF">ET464_07675</name>
</gene>
<evidence type="ECO:0000259" key="16">
    <source>
        <dbReference type="PROSITE" id="PS51747"/>
    </source>
</evidence>
<evidence type="ECO:0000256" key="3">
    <source>
        <dbReference type="ARBA" id="ARBA00006576"/>
    </source>
</evidence>
<dbReference type="PROSITE" id="PS51747">
    <property type="entry name" value="CYT_DCMP_DEAMINASES_2"/>
    <property type="match status" value="1"/>
</dbReference>
<dbReference type="CDD" id="cd01283">
    <property type="entry name" value="cytidine_deaminase"/>
    <property type="match status" value="1"/>
</dbReference>
<evidence type="ECO:0000256" key="4">
    <source>
        <dbReference type="ARBA" id="ARBA00012783"/>
    </source>
</evidence>
<comment type="catalytic activity">
    <reaction evidence="11 15">
        <text>cytidine + H2O + H(+) = uridine + NH4(+)</text>
        <dbReference type="Rhea" id="RHEA:16069"/>
        <dbReference type="ChEBI" id="CHEBI:15377"/>
        <dbReference type="ChEBI" id="CHEBI:15378"/>
        <dbReference type="ChEBI" id="CHEBI:16704"/>
        <dbReference type="ChEBI" id="CHEBI:17562"/>
        <dbReference type="ChEBI" id="CHEBI:28938"/>
        <dbReference type="EC" id="3.5.4.5"/>
    </reaction>
</comment>
<evidence type="ECO:0000256" key="13">
    <source>
        <dbReference type="PIRSR" id="PIRSR606262-2"/>
    </source>
</evidence>
<evidence type="ECO:0000256" key="1">
    <source>
        <dbReference type="ARBA" id="ARBA00001947"/>
    </source>
</evidence>
<dbReference type="GO" id="GO:0005829">
    <property type="term" value="C:cytosol"/>
    <property type="evidence" value="ECO:0007669"/>
    <property type="project" value="TreeGrafter"/>
</dbReference>
<protein>
    <recommendedName>
        <fullName evidence="5 15">Cytidine deaminase</fullName>
        <ecNumber evidence="4 15">3.5.4.5</ecNumber>
    </recommendedName>
    <alternativeName>
        <fullName evidence="9 15">Cytidine aminohydrolase</fullName>
    </alternativeName>
</protein>
<dbReference type="RefSeq" id="WP_129439742.1">
    <property type="nucleotide sequence ID" value="NZ_CP035492.1"/>
</dbReference>
<dbReference type="PROSITE" id="PS00903">
    <property type="entry name" value="CYT_DCMP_DEAMINASES_1"/>
    <property type="match status" value="1"/>
</dbReference>
<evidence type="ECO:0000256" key="11">
    <source>
        <dbReference type="ARBA" id="ARBA00049558"/>
    </source>
</evidence>
<dbReference type="GO" id="GO:0055086">
    <property type="term" value="P:nucleobase-containing small molecule metabolic process"/>
    <property type="evidence" value="ECO:0007669"/>
    <property type="project" value="UniProtKB-ARBA"/>
</dbReference>
<dbReference type="InterPro" id="IPR016192">
    <property type="entry name" value="APOBEC/CMP_deaminase_Zn-bd"/>
</dbReference>
<dbReference type="Pfam" id="PF00383">
    <property type="entry name" value="dCMP_cyt_deam_1"/>
    <property type="match status" value="1"/>
</dbReference>
<dbReference type="FunFam" id="3.40.140.10:FF:000008">
    <property type="entry name" value="Cytidine deaminase"/>
    <property type="match status" value="1"/>
</dbReference>
<comment type="catalytic activity">
    <reaction evidence="10 15">
        <text>2'-deoxycytidine + H2O + H(+) = 2'-deoxyuridine + NH4(+)</text>
        <dbReference type="Rhea" id="RHEA:13433"/>
        <dbReference type="ChEBI" id="CHEBI:15377"/>
        <dbReference type="ChEBI" id="CHEBI:15378"/>
        <dbReference type="ChEBI" id="CHEBI:15698"/>
        <dbReference type="ChEBI" id="CHEBI:16450"/>
        <dbReference type="ChEBI" id="CHEBI:28938"/>
        <dbReference type="EC" id="3.5.4.5"/>
    </reaction>
</comment>
<dbReference type="SUPFAM" id="SSF53927">
    <property type="entry name" value="Cytidine deaminase-like"/>
    <property type="match status" value="1"/>
</dbReference>
<feature type="binding site" evidence="13">
    <location>
        <begin position="50"/>
        <end position="56"/>
    </location>
    <ligand>
        <name>substrate</name>
    </ligand>
</feature>
<evidence type="ECO:0000256" key="7">
    <source>
        <dbReference type="ARBA" id="ARBA00022801"/>
    </source>
</evidence>
<evidence type="ECO:0000256" key="8">
    <source>
        <dbReference type="ARBA" id="ARBA00022833"/>
    </source>
</evidence>
<dbReference type="EMBL" id="CP035492">
    <property type="protein sequence ID" value="QAY66299.1"/>
    <property type="molecule type" value="Genomic_DNA"/>
</dbReference>
<dbReference type="Proteomes" id="UP000293568">
    <property type="component" value="Chromosome"/>
</dbReference>
<feature type="active site" description="Proton donor" evidence="12">
    <location>
        <position position="63"/>
    </location>
</feature>
<dbReference type="InterPro" id="IPR050202">
    <property type="entry name" value="Cyt/Deoxycyt_deaminase"/>
</dbReference>
<evidence type="ECO:0000256" key="5">
    <source>
        <dbReference type="ARBA" id="ARBA00018266"/>
    </source>
</evidence>
<keyword evidence="18" id="KW-1185">Reference proteome</keyword>
<dbReference type="Gene3D" id="3.40.140.10">
    <property type="entry name" value="Cytidine Deaminase, domain 2"/>
    <property type="match status" value="1"/>
</dbReference>
<dbReference type="NCBIfam" id="NF004064">
    <property type="entry name" value="PRK05578.1"/>
    <property type="match status" value="1"/>
</dbReference>
<reference evidence="17 18" key="1">
    <citation type="submission" date="2019-01" db="EMBL/GenBank/DDBJ databases">
        <title>Genome sequencing of strain FW100M-2.</title>
        <authorList>
            <person name="Heo J."/>
            <person name="Kim S.-J."/>
            <person name="Kim J.-S."/>
            <person name="Hong S.-B."/>
            <person name="Kwon S.-W."/>
        </authorList>
    </citation>
    <scope>NUCLEOTIDE SEQUENCE [LARGE SCALE GENOMIC DNA]</scope>
    <source>
        <strain evidence="17 18">FW100M-2</strain>
    </source>
</reference>
<evidence type="ECO:0000313" key="18">
    <source>
        <dbReference type="Proteomes" id="UP000293568"/>
    </source>
</evidence>
<dbReference type="AlphaFoldDB" id="A0A4P6EX35"/>
<keyword evidence="8 14" id="KW-0862">Zinc</keyword>
<evidence type="ECO:0000256" key="14">
    <source>
        <dbReference type="PIRSR" id="PIRSR606262-3"/>
    </source>
</evidence>
<evidence type="ECO:0000256" key="12">
    <source>
        <dbReference type="PIRSR" id="PIRSR606262-1"/>
    </source>
</evidence>
<dbReference type="InterPro" id="IPR002125">
    <property type="entry name" value="CMP_dCMP_dom"/>
</dbReference>
<evidence type="ECO:0000256" key="6">
    <source>
        <dbReference type="ARBA" id="ARBA00022723"/>
    </source>
</evidence>
<dbReference type="GO" id="GO:0004126">
    <property type="term" value="F:cytidine deaminase activity"/>
    <property type="evidence" value="ECO:0007669"/>
    <property type="project" value="UniProtKB-UniRule"/>
</dbReference>
<feature type="binding site" evidence="14">
    <location>
        <position position="61"/>
    </location>
    <ligand>
        <name>Zn(2+)</name>
        <dbReference type="ChEBI" id="CHEBI:29105"/>
        <note>catalytic</note>
    </ligand>
</feature>
<dbReference type="InterPro" id="IPR006262">
    <property type="entry name" value="Cyt_deam_tetra"/>
</dbReference>
<feature type="binding site" evidence="14">
    <location>
        <position position="96"/>
    </location>
    <ligand>
        <name>Zn(2+)</name>
        <dbReference type="ChEBI" id="CHEBI:29105"/>
        <note>catalytic</note>
    </ligand>
</feature>
<name>A0A4P6EX35_9BACL</name>
<organism evidence="17 18">
    <name type="scientific">Paenibacillus protaetiae</name>
    <dbReference type="NCBI Taxonomy" id="2509456"/>
    <lineage>
        <taxon>Bacteria</taxon>
        <taxon>Bacillati</taxon>
        <taxon>Bacillota</taxon>
        <taxon>Bacilli</taxon>
        <taxon>Bacillales</taxon>
        <taxon>Paenibacillaceae</taxon>
        <taxon>Paenibacillus</taxon>
    </lineage>
</organism>